<feature type="transmembrane region" description="Helical" evidence="2">
    <location>
        <begin position="996"/>
        <end position="1018"/>
    </location>
</feature>
<dbReference type="EMBL" id="VJMH01000027">
    <property type="protein sequence ID" value="KAF0720155.1"/>
    <property type="molecule type" value="Genomic_DNA"/>
</dbReference>
<reference evidence="4 5" key="1">
    <citation type="submission" date="2019-03" db="EMBL/GenBank/DDBJ databases">
        <authorList>
            <person name="Gaulin E."/>
            <person name="Dumas B."/>
        </authorList>
    </citation>
    <scope>NUCLEOTIDE SEQUENCE [LARGE SCALE GENOMIC DNA]</scope>
    <source>
        <strain evidence="4">CBS 568.67</strain>
    </source>
</reference>
<dbReference type="OrthoDB" id="62697at2759"/>
<feature type="transmembrane region" description="Helical" evidence="2">
    <location>
        <begin position="90"/>
        <end position="111"/>
    </location>
</feature>
<keyword evidence="2" id="KW-0472">Membrane</keyword>
<keyword evidence="2" id="KW-0812">Transmembrane</keyword>
<feature type="transmembrane region" description="Helical" evidence="2">
    <location>
        <begin position="813"/>
        <end position="831"/>
    </location>
</feature>
<organism evidence="4 5">
    <name type="scientific">Aphanomyces stellatus</name>
    <dbReference type="NCBI Taxonomy" id="120398"/>
    <lineage>
        <taxon>Eukaryota</taxon>
        <taxon>Sar</taxon>
        <taxon>Stramenopiles</taxon>
        <taxon>Oomycota</taxon>
        <taxon>Saprolegniomycetes</taxon>
        <taxon>Saprolegniales</taxon>
        <taxon>Verrucalvaceae</taxon>
        <taxon>Aphanomyces</taxon>
    </lineage>
</organism>
<evidence type="ECO:0000313" key="3">
    <source>
        <dbReference type="EMBL" id="KAF0720155.1"/>
    </source>
</evidence>
<reference evidence="3" key="2">
    <citation type="submission" date="2019-06" db="EMBL/GenBank/DDBJ databases">
        <title>Genomics analysis of Aphanomyces spp. identifies a new class of oomycete effector associated with host adaptation.</title>
        <authorList>
            <person name="Gaulin E."/>
        </authorList>
    </citation>
    <scope>NUCLEOTIDE SEQUENCE</scope>
    <source>
        <strain evidence="3">CBS 578.67</strain>
    </source>
</reference>
<gene>
    <name evidence="4" type="primary">Aste57867_510</name>
    <name evidence="3" type="ORF">As57867_000509</name>
    <name evidence="4" type="ORF">ASTE57867_510</name>
</gene>
<feature type="compositionally biased region" description="Polar residues" evidence="1">
    <location>
        <begin position="54"/>
        <end position="66"/>
    </location>
</feature>
<protein>
    <submittedName>
        <fullName evidence="4">Aste57867_510 protein</fullName>
    </submittedName>
</protein>
<feature type="transmembrane region" description="Helical" evidence="2">
    <location>
        <begin position="695"/>
        <end position="720"/>
    </location>
</feature>
<feature type="transmembrane region" description="Helical" evidence="2">
    <location>
        <begin position="870"/>
        <end position="890"/>
    </location>
</feature>
<evidence type="ECO:0000256" key="1">
    <source>
        <dbReference type="SAM" id="MobiDB-lite"/>
    </source>
</evidence>
<feature type="transmembrane region" description="Helical" evidence="2">
    <location>
        <begin position="1770"/>
        <end position="1788"/>
    </location>
</feature>
<feature type="transmembrane region" description="Helical" evidence="2">
    <location>
        <begin position="1599"/>
        <end position="1624"/>
    </location>
</feature>
<sequence>MSVRGLVRHVDDNVQSFGREPDQSRRVVPCSKEEFDSLHELIHATDQVDGGVPSGSSLPSRGDPTSSISIEPTCLKGSSVMDSHMSTSEALEAAGGLAYVVFTIVMSFYYLSMLTPAMANDLWWVGFNASGAQSYLIDLFNAQLNLESNGSIPLTDMSFGLPKDYSTYYTPIEVTPVYARVVLATSAHDFRIMIPALRQVSSPDGIATQYCWIDFNRTFEVAHTDLRQRRCNQRYTANAAVYWESLCRLVDWNSWMASAQPNFDQTMGNALRQSPAGLQWLHATPNAYHNLDAEVAYWLGAGMTKYDAQYTNLFSWGVDETILVTNAFGASQSISIKRVATTQRGALWTTAIMCWGPWNDYILTNIVQTSFVRSDPANHRFSPPCSYTEYLVSPANYTCDPCNLPWNPIPGNCQMDYDMVFGLPPTPGWQMTRTNIGPFGSVDLYFQSLPPSLIALYSTFTRWVTQSMLTSDAFYDAMMDVPSYTADPVPSSWQGGQMWYFGGDPTCPARVGMPFVQSSFAFDVSCTDQSPNSLLLHRFNVLFAMAASGNVSQEVLTQQCLLCPTMATSCNAVVAATAHAWSILNQVAPLGVEFFHNAQVSHSDINTMGVALIQYAVNTTDGNTVNAFLQQFLLSQPPALWNFFGWVYIYDWAQYSREVVSFEGDNGIFTLLSNKYNPTINQAQALEVPKSACQYLWVVSAVVSSILGFVAILVATYSFLIRGRVVGRNLLHFNRIGGSVWLGRPFMMVRGMTAIILLSSSPIHFITHNNYSRFAFQPRSLFDEMVVAGEAMWITYAINDVLLVLTRHSQPRFAPLSAWLGWIIYVVMGASNPYVVDMIIDRACSINIAGNKITCVSGTVQIGDIHRATLFASIQFMCIVFAFLSTRLWYVYTKHEPGSSINGHLLLSGTATAFVHKDMLRHGAWLIDRASCVLCGLLTYRDFVFDVKLWIFVEEGNAQQVKWNMKIFPQPDLTRNMDSVYDKSSHRDAPKPLSRILAVVGLAYMCSTIFGSVTYLTLTQTNMANDFWWANYNSSREHIFISRLFNQELIVRSHVGAIALDDPKFVDDANYNISSPTPVIVQMNPLYVSQVLSTDSTNIATVIRGLRTMDACLAPWIATQYCWLDFNRHWEMANSVNRQSRCMNKYTSNGAVYLEGILRNVKREKLMSCWRTSLEIGILSTINQTEEGTSWWFASQSVHTSISDEVGYWRSYTIATYATDWQNYKSIGLIDTFSIENAFGFSYDMTLKHTNGSLTLSSQTSMKMYWGFASDLWAITSPSTAIYGASLIRTSSNFAFSNVSMESVLLQNGTIHQTSIVQGAYAAFRSFFGPFGSVDLRRVPVPASLFNYIVQVKDTLTIMRMKSDDFSKQYLNLPQVGQFAYAPLPWLTGYVQFVAGGNLLCNDVSPYVLKSSTSLLTGISSACNSGLGEFLAPSPLGSLMGVIGANLVRANLTATETSVICSQIFGVDISTCVNALLGAPVQFLLNSTLFPDSTVIPSLQALARIAEDDILKLGVEFFQYGKENQSSTEVVLLRHNIFDPAVQAFHFLAWQFAADWCTAVREVISFEGDVGMINVISSPNVAVGSLVNSLEIPVNVSGYIRYMCLYITVIIICVAIIATFYLIASRGYVEGLNFFEINRVGGLVWIGRTFLFVRSMAAICLLSTQVLSLETSNYLWFFESNADLQSETAMDKAIRLFKTFLAAGEVSWLGFVLSDMLMCNFMVWGSSAILSLAFPTTHTATLFRRCEIPQVDYQLVCSSGVISIGRFDRFVLLIAICVICIFVCYMYERLRHPKLASSQPKSLFLSISAKYVFEPARWMDHDVGVSKLPSIHVSLGVPFRPFVRYIEWDHFTSDKK</sequence>
<keyword evidence="5" id="KW-1185">Reference proteome</keyword>
<evidence type="ECO:0000313" key="4">
    <source>
        <dbReference type="EMBL" id="VFT77735.1"/>
    </source>
</evidence>
<feature type="region of interest" description="Disordered" evidence="1">
    <location>
        <begin position="47"/>
        <end position="66"/>
    </location>
</feature>
<evidence type="ECO:0000313" key="5">
    <source>
        <dbReference type="Proteomes" id="UP000332933"/>
    </source>
</evidence>
<feature type="transmembrane region" description="Helical" evidence="2">
    <location>
        <begin position="785"/>
        <end position="806"/>
    </location>
</feature>
<name>A0A485K6X4_9STRA</name>
<feature type="transmembrane region" description="Helical" evidence="2">
    <location>
        <begin position="1645"/>
        <end position="1667"/>
    </location>
</feature>
<proteinExistence type="predicted"/>
<feature type="transmembrane region" description="Helical" evidence="2">
    <location>
        <begin position="741"/>
        <end position="765"/>
    </location>
</feature>
<feature type="transmembrane region" description="Helical" evidence="2">
    <location>
        <begin position="1708"/>
        <end position="1734"/>
    </location>
</feature>
<dbReference type="EMBL" id="CAADRA010000027">
    <property type="protein sequence ID" value="VFT77735.1"/>
    <property type="molecule type" value="Genomic_DNA"/>
</dbReference>
<dbReference type="Proteomes" id="UP000332933">
    <property type="component" value="Unassembled WGS sequence"/>
</dbReference>
<evidence type="ECO:0000256" key="2">
    <source>
        <dbReference type="SAM" id="Phobius"/>
    </source>
</evidence>
<accession>A0A485K6X4</accession>
<keyword evidence="2" id="KW-1133">Transmembrane helix</keyword>